<evidence type="ECO:0000256" key="9">
    <source>
        <dbReference type="SAM" id="MobiDB-lite"/>
    </source>
</evidence>
<evidence type="ECO:0000259" key="10">
    <source>
        <dbReference type="PROSITE" id="PS50125"/>
    </source>
</evidence>
<organism evidence="11 12">
    <name type="scientific">Mesorhabditis spiculigera</name>
    <dbReference type="NCBI Taxonomy" id="96644"/>
    <lineage>
        <taxon>Eukaryota</taxon>
        <taxon>Metazoa</taxon>
        <taxon>Ecdysozoa</taxon>
        <taxon>Nematoda</taxon>
        <taxon>Chromadorea</taxon>
        <taxon>Rhabditida</taxon>
        <taxon>Rhabditina</taxon>
        <taxon>Rhabditomorpha</taxon>
        <taxon>Rhabditoidea</taxon>
        <taxon>Rhabditidae</taxon>
        <taxon>Mesorhabditinae</taxon>
        <taxon>Mesorhabditis</taxon>
    </lineage>
</organism>
<dbReference type="GO" id="GO:0001653">
    <property type="term" value="F:peptide receptor activity"/>
    <property type="evidence" value="ECO:0007669"/>
    <property type="project" value="TreeGrafter"/>
</dbReference>
<dbReference type="SMART" id="SM00044">
    <property type="entry name" value="CYCc"/>
    <property type="match status" value="1"/>
</dbReference>
<dbReference type="Pfam" id="PF00211">
    <property type="entry name" value="Guanylate_cyc"/>
    <property type="match status" value="1"/>
</dbReference>
<dbReference type="CDD" id="cd07302">
    <property type="entry name" value="CHD"/>
    <property type="match status" value="1"/>
</dbReference>
<evidence type="ECO:0000313" key="12">
    <source>
        <dbReference type="Proteomes" id="UP001177023"/>
    </source>
</evidence>
<keyword evidence="8" id="KW-0456">Lyase</keyword>
<keyword evidence="7" id="KW-0325">Glycoprotein</keyword>
<comment type="caution">
    <text evidence="11">The sequence shown here is derived from an EMBL/GenBank/DDBJ whole genome shotgun (WGS) entry which is preliminary data.</text>
</comment>
<evidence type="ECO:0000256" key="2">
    <source>
        <dbReference type="ARBA" id="ARBA00004370"/>
    </source>
</evidence>
<dbReference type="EMBL" id="CATQJA010002652">
    <property type="protein sequence ID" value="CAJ0577904.1"/>
    <property type="molecule type" value="Genomic_DNA"/>
</dbReference>
<dbReference type="SUPFAM" id="SSF55073">
    <property type="entry name" value="Nucleotide cyclase"/>
    <property type="match status" value="1"/>
</dbReference>
<gene>
    <name evidence="11" type="ORF">MSPICULIGERA_LOCUS16168</name>
</gene>
<dbReference type="GO" id="GO:0035556">
    <property type="term" value="P:intracellular signal transduction"/>
    <property type="evidence" value="ECO:0007669"/>
    <property type="project" value="InterPro"/>
</dbReference>
<name>A0AA36D1N2_9BILA</name>
<sequence length="206" mass="22607">MLRRLLKRHAGSSTNDSTRSLVHGILPENQGKSCRLDDEDDGGKADRLLSQLLPKYVAAELKAGREVSPKSYATATVLFSDVVGFTKMCSSSTPLEVVNMLNSVYSGFDAVINKHEAYKVATIGDAYMVVSGVPEENGKRHIAHIADISLEIMQFLADYEVPHRKGQRLRCRLGFHTGSVAAGLPIRISNYKISNDKISNDKISND</sequence>
<protein>
    <recommendedName>
        <fullName evidence="10">Guanylate cyclase domain-containing protein</fullName>
    </recommendedName>
</protein>
<dbReference type="GO" id="GO:0007168">
    <property type="term" value="P:receptor guanylyl cyclase signaling pathway"/>
    <property type="evidence" value="ECO:0007669"/>
    <property type="project" value="TreeGrafter"/>
</dbReference>
<dbReference type="AlphaFoldDB" id="A0AA36D1N2"/>
<dbReference type="PANTHER" id="PTHR11920:SF498">
    <property type="entry name" value="RECEPTOR-TYPE GUANYLATE CYCLASE GCY-8"/>
    <property type="match status" value="1"/>
</dbReference>
<evidence type="ECO:0000256" key="1">
    <source>
        <dbReference type="ARBA" id="ARBA00001436"/>
    </source>
</evidence>
<evidence type="ECO:0000256" key="5">
    <source>
        <dbReference type="ARBA" id="ARBA00022989"/>
    </source>
</evidence>
<dbReference type="InterPro" id="IPR001054">
    <property type="entry name" value="A/G_cyclase"/>
</dbReference>
<evidence type="ECO:0000256" key="3">
    <source>
        <dbReference type="ARBA" id="ARBA00022692"/>
    </source>
</evidence>
<evidence type="ECO:0000256" key="4">
    <source>
        <dbReference type="ARBA" id="ARBA00022741"/>
    </source>
</evidence>
<feature type="compositionally biased region" description="Basic residues" evidence="9">
    <location>
        <begin position="1"/>
        <end position="10"/>
    </location>
</feature>
<proteinExistence type="predicted"/>
<keyword evidence="5" id="KW-1133">Transmembrane helix</keyword>
<dbReference type="GO" id="GO:0004016">
    <property type="term" value="F:adenylate cyclase activity"/>
    <property type="evidence" value="ECO:0007669"/>
    <property type="project" value="TreeGrafter"/>
</dbReference>
<feature type="non-terminal residue" evidence="11">
    <location>
        <position position="206"/>
    </location>
</feature>
<keyword evidence="3" id="KW-0812">Transmembrane</keyword>
<dbReference type="InterPro" id="IPR050401">
    <property type="entry name" value="Cyclic_nucleotide_synthase"/>
</dbReference>
<keyword evidence="4" id="KW-0547">Nucleotide-binding</keyword>
<dbReference type="GO" id="GO:0000166">
    <property type="term" value="F:nucleotide binding"/>
    <property type="evidence" value="ECO:0007669"/>
    <property type="project" value="UniProtKB-KW"/>
</dbReference>
<dbReference type="Proteomes" id="UP001177023">
    <property type="component" value="Unassembled WGS sequence"/>
</dbReference>
<evidence type="ECO:0000313" key="11">
    <source>
        <dbReference type="EMBL" id="CAJ0577904.1"/>
    </source>
</evidence>
<reference evidence="11" key="1">
    <citation type="submission" date="2023-06" db="EMBL/GenBank/DDBJ databases">
        <authorList>
            <person name="Delattre M."/>
        </authorList>
    </citation>
    <scope>NUCLEOTIDE SEQUENCE</scope>
    <source>
        <strain evidence="11">AF72</strain>
    </source>
</reference>
<keyword evidence="12" id="KW-1185">Reference proteome</keyword>
<feature type="compositionally biased region" description="Polar residues" evidence="9">
    <location>
        <begin position="11"/>
        <end position="20"/>
    </location>
</feature>
<comment type="catalytic activity">
    <reaction evidence="1">
        <text>GTP = 3',5'-cyclic GMP + diphosphate</text>
        <dbReference type="Rhea" id="RHEA:13665"/>
        <dbReference type="ChEBI" id="CHEBI:33019"/>
        <dbReference type="ChEBI" id="CHEBI:37565"/>
        <dbReference type="ChEBI" id="CHEBI:57746"/>
        <dbReference type="EC" id="4.6.1.2"/>
    </reaction>
</comment>
<comment type="subcellular location">
    <subcellularLocation>
        <location evidence="2">Membrane</location>
    </subcellularLocation>
</comment>
<feature type="domain" description="Guanylate cyclase" evidence="10">
    <location>
        <begin position="76"/>
        <end position="199"/>
    </location>
</feature>
<accession>A0AA36D1N2</accession>
<evidence type="ECO:0000256" key="7">
    <source>
        <dbReference type="ARBA" id="ARBA00023180"/>
    </source>
</evidence>
<evidence type="ECO:0000256" key="8">
    <source>
        <dbReference type="ARBA" id="ARBA00023239"/>
    </source>
</evidence>
<dbReference type="PANTHER" id="PTHR11920">
    <property type="entry name" value="GUANYLYL CYCLASE"/>
    <property type="match status" value="1"/>
</dbReference>
<dbReference type="GO" id="GO:0005886">
    <property type="term" value="C:plasma membrane"/>
    <property type="evidence" value="ECO:0007669"/>
    <property type="project" value="TreeGrafter"/>
</dbReference>
<keyword evidence="6" id="KW-0472">Membrane</keyword>
<dbReference type="GO" id="GO:0004383">
    <property type="term" value="F:guanylate cyclase activity"/>
    <property type="evidence" value="ECO:0007669"/>
    <property type="project" value="UniProtKB-EC"/>
</dbReference>
<feature type="region of interest" description="Disordered" evidence="9">
    <location>
        <begin position="1"/>
        <end position="21"/>
    </location>
</feature>
<dbReference type="PROSITE" id="PS50125">
    <property type="entry name" value="GUANYLATE_CYCLASE_2"/>
    <property type="match status" value="1"/>
</dbReference>
<dbReference type="Gene3D" id="3.30.70.1230">
    <property type="entry name" value="Nucleotide cyclase"/>
    <property type="match status" value="1"/>
</dbReference>
<evidence type="ECO:0000256" key="6">
    <source>
        <dbReference type="ARBA" id="ARBA00023136"/>
    </source>
</evidence>
<dbReference type="InterPro" id="IPR029787">
    <property type="entry name" value="Nucleotide_cyclase"/>
</dbReference>